<dbReference type="EMBL" id="JRHA01000003">
    <property type="protein sequence ID" value="PQK11753.1"/>
    <property type="molecule type" value="Genomic_DNA"/>
</dbReference>
<organism evidence="2 3">
    <name type="scientific">Beauveria bassiana</name>
    <name type="common">White muscardine disease fungus</name>
    <name type="synonym">Tritirachium shiotae</name>
    <dbReference type="NCBI Taxonomy" id="176275"/>
    <lineage>
        <taxon>Eukaryota</taxon>
        <taxon>Fungi</taxon>
        <taxon>Dikarya</taxon>
        <taxon>Ascomycota</taxon>
        <taxon>Pezizomycotina</taxon>
        <taxon>Sordariomycetes</taxon>
        <taxon>Hypocreomycetidae</taxon>
        <taxon>Hypocreales</taxon>
        <taxon>Cordycipitaceae</taxon>
        <taxon>Beauveria</taxon>
    </lineage>
</organism>
<evidence type="ECO:0000256" key="1">
    <source>
        <dbReference type="SAM" id="SignalP"/>
    </source>
</evidence>
<dbReference type="PANTHER" id="PTHR35567">
    <property type="entry name" value="MALATE DEHYDROGENASE (AFU_ORTHOLOGUE AFUA_2G13800)"/>
    <property type="match status" value="1"/>
</dbReference>
<comment type="caution">
    <text evidence="2">The sequence shown here is derived from an EMBL/GenBank/DDBJ whole genome shotgun (WGS) entry which is preliminary data.</text>
</comment>
<evidence type="ECO:0000313" key="3">
    <source>
        <dbReference type="Proteomes" id="UP000237441"/>
    </source>
</evidence>
<dbReference type="PANTHER" id="PTHR35567:SF1">
    <property type="entry name" value="CONSERVED FUNGAL PROTEIN (AFU_ORTHOLOGUE AFUA_1G14230)"/>
    <property type="match status" value="1"/>
</dbReference>
<name>A0A2S7Y745_BEABA</name>
<feature type="chain" id="PRO_5015410793" description="Malate dehydrogenase" evidence="1">
    <location>
        <begin position="18"/>
        <end position="252"/>
    </location>
</feature>
<evidence type="ECO:0008006" key="4">
    <source>
        <dbReference type="Google" id="ProtNLM"/>
    </source>
</evidence>
<feature type="signal peptide" evidence="1">
    <location>
        <begin position="1"/>
        <end position="17"/>
    </location>
</feature>
<keyword evidence="1" id="KW-0732">Signal</keyword>
<accession>A0A2S7Y745</accession>
<gene>
    <name evidence="2" type="ORF">BB8028_0003g03770</name>
</gene>
<dbReference type="Pfam" id="PF11937">
    <property type="entry name" value="DUF3455"/>
    <property type="match status" value="1"/>
</dbReference>
<protein>
    <recommendedName>
        <fullName evidence="4">Malate dehydrogenase</fullName>
    </recommendedName>
</protein>
<reference evidence="2 3" key="1">
    <citation type="submission" date="2016-07" db="EMBL/GenBank/DDBJ databases">
        <title>Comparative genomics of the entomopathogenic fungus Beauveria bassiana.</title>
        <authorList>
            <person name="Valero Jimenez C.A."/>
            <person name="Zwaan B.J."/>
            <person name="Van Kan J.A."/>
            <person name="Takken W."/>
            <person name="Debets A.J."/>
            <person name="Schoustra S.E."/>
            <person name="Koenraadt C.J."/>
        </authorList>
    </citation>
    <scope>NUCLEOTIDE SEQUENCE [LARGE SCALE GENOMIC DNA]</scope>
    <source>
        <strain evidence="2 3">ARSEF 8028</strain>
    </source>
</reference>
<dbReference type="InterPro" id="IPR021851">
    <property type="entry name" value="DUF3455"/>
</dbReference>
<dbReference type="Proteomes" id="UP000237441">
    <property type="component" value="Unassembled WGS sequence"/>
</dbReference>
<evidence type="ECO:0000313" key="2">
    <source>
        <dbReference type="EMBL" id="PQK11753.1"/>
    </source>
</evidence>
<sequence>MRLSTFFISSLAVATSAAPTWPSLQLNDIGDPLGALSAVSQYFNLVADKVSAVKTMRGSPKCDLSKAEMPTVPGLPPPAPGSKLRHVAVGRGTQNYTCDGSADSKPKAVGAVATLFNVTCMAAMYPEVTNKVSNMAVHFDLDAANRVGPATLPVSGHHYFTAAGVPFFDIGDEGQIPCAKNASADAPDTSTIGRTGERAIPWLRLLATKDATKGLGEVFRVSTAGGSPPATCRDRTGPFQVEYSAEYWFWSK</sequence>
<dbReference type="AlphaFoldDB" id="A0A2S7Y745"/>
<proteinExistence type="predicted"/>
<dbReference type="OrthoDB" id="1859733at2759"/>